<sequence>METTGESVSSRDMFAKVANAESTFERIMRKAGGAPLATVSATDRAAASHLVELDEMQRQSAIRERLNMAKIKFDNPS</sequence>
<dbReference type="EMBL" id="FORX01000007">
    <property type="protein sequence ID" value="SFJ77418.1"/>
    <property type="molecule type" value="Genomic_DNA"/>
</dbReference>
<protein>
    <submittedName>
        <fullName evidence="1">Uncharacterized protein</fullName>
    </submittedName>
</protein>
<keyword evidence="2" id="KW-1185">Reference proteome</keyword>
<dbReference type="STRING" id="52560.SAMN04488082_1072"/>
<gene>
    <name evidence="1" type="ORF">SAMN04488082_1072</name>
</gene>
<reference evidence="2" key="1">
    <citation type="submission" date="2016-10" db="EMBL/GenBank/DDBJ databases">
        <authorList>
            <person name="Varghese N."/>
            <person name="Submissions S."/>
        </authorList>
    </citation>
    <scope>NUCLEOTIDE SEQUENCE [LARGE SCALE GENOMIC DNA]</scope>
    <source>
        <strain evidence="2">DSM 5918</strain>
    </source>
</reference>
<dbReference type="Proteomes" id="UP000198635">
    <property type="component" value="Unassembled WGS sequence"/>
</dbReference>
<dbReference type="AlphaFoldDB" id="A0A1I3U1I3"/>
<name>A0A1I3U1I3_9BACT</name>
<organism evidence="1 2">
    <name type="scientific">Desulfomicrobium apsheronum</name>
    <dbReference type="NCBI Taxonomy" id="52560"/>
    <lineage>
        <taxon>Bacteria</taxon>
        <taxon>Pseudomonadati</taxon>
        <taxon>Thermodesulfobacteriota</taxon>
        <taxon>Desulfovibrionia</taxon>
        <taxon>Desulfovibrionales</taxon>
        <taxon>Desulfomicrobiaceae</taxon>
        <taxon>Desulfomicrobium</taxon>
    </lineage>
</organism>
<evidence type="ECO:0000313" key="1">
    <source>
        <dbReference type="EMBL" id="SFJ77418.1"/>
    </source>
</evidence>
<proteinExistence type="predicted"/>
<evidence type="ECO:0000313" key="2">
    <source>
        <dbReference type="Proteomes" id="UP000198635"/>
    </source>
</evidence>
<accession>A0A1I3U1I3</accession>